<accession>A0A1M5NPX8</accession>
<feature type="domain" description="Heavy metal binding" evidence="3">
    <location>
        <begin position="40"/>
        <end position="67"/>
    </location>
</feature>
<dbReference type="PANTHER" id="PTHR30097:SF15">
    <property type="entry name" value="CATION EFFLUX SYSTEM PROTEIN CUSB"/>
    <property type="match status" value="1"/>
</dbReference>
<feature type="domain" description="CzcB-like C-terminal circularly permuted SH3-like" evidence="7">
    <location>
        <begin position="350"/>
        <end position="402"/>
    </location>
</feature>
<evidence type="ECO:0000256" key="2">
    <source>
        <dbReference type="SAM" id="Phobius"/>
    </source>
</evidence>
<protein>
    <submittedName>
        <fullName evidence="8">Membrane fusion protein, Cu(I)/Ag(I) efflux system</fullName>
    </submittedName>
</protein>
<proteinExistence type="predicted"/>
<dbReference type="Pfam" id="PF19335">
    <property type="entry name" value="HMBD"/>
    <property type="match status" value="1"/>
</dbReference>
<dbReference type="GO" id="GO:0030288">
    <property type="term" value="C:outer membrane-bounded periplasmic space"/>
    <property type="evidence" value="ECO:0007669"/>
    <property type="project" value="TreeGrafter"/>
</dbReference>
<dbReference type="InterPro" id="IPR045800">
    <property type="entry name" value="HMBD"/>
</dbReference>
<evidence type="ECO:0000313" key="9">
    <source>
        <dbReference type="Proteomes" id="UP000184516"/>
    </source>
</evidence>
<dbReference type="GO" id="GO:0015679">
    <property type="term" value="P:plasma membrane copper ion transport"/>
    <property type="evidence" value="ECO:0007669"/>
    <property type="project" value="TreeGrafter"/>
</dbReference>
<dbReference type="GO" id="GO:0060003">
    <property type="term" value="P:copper ion export"/>
    <property type="evidence" value="ECO:0007669"/>
    <property type="project" value="TreeGrafter"/>
</dbReference>
<dbReference type="GO" id="GO:0046914">
    <property type="term" value="F:transition metal ion binding"/>
    <property type="evidence" value="ECO:0007669"/>
    <property type="project" value="TreeGrafter"/>
</dbReference>
<dbReference type="InterPro" id="IPR058792">
    <property type="entry name" value="Beta-barrel_RND_2"/>
</dbReference>
<feature type="domain" description="CusB-like barrel-sandwich hybrid" evidence="5">
    <location>
        <begin position="123"/>
        <end position="221"/>
    </location>
</feature>
<dbReference type="InterPro" id="IPR058790">
    <property type="entry name" value="BSH_CusB"/>
</dbReference>
<dbReference type="Pfam" id="PF25954">
    <property type="entry name" value="Beta-barrel_RND_2"/>
    <property type="match status" value="1"/>
</dbReference>
<dbReference type="STRING" id="468056.SAMN05443549_108107"/>
<keyword evidence="2" id="KW-0472">Membrane</keyword>
<dbReference type="InterPro" id="IPR058791">
    <property type="entry name" value="3HB_CusB"/>
</dbReference>
<dbReference type="RefSeq" id="WP_073371720.1">
    <property type="nucleotide sequence ID" value="NZ_FQWB01000008.1"/>
</dbReference>
<gene>
    <name evidence="8" type="ORF">SAMN05443549_108107</name>
</gene>
<dbReference type="PANTHER" id="PTHR30097">
    <property type="entry name" value="CATION EFFLUX SYSTEM PROTEIN CUSB"/>
    <property type="match status" value="1"/>
</dbReference>
<evidence type="ECO:0000259" key="4">
    <source>
        <dbReference type="Pfam" id="PF25869"/>
    </source>
</evidence>
<evidence type="ECO:0000259" key="6">
    <source>
        <dbReference type="Pfam" id="PF25954"/>
    </source>
</evidence>
<name>A0A1M5NPX8_9FLAO</name>
<dbReference type="OrthoDB" id="9806939at2"/>
<dbReference type="EMBL" id="FQWB01000008">
    <property type="protein sequence ID" value="SHG91249.1"/>
    <property type="molecule type" value="Genomic_DNA"/>
</dbReference>
<evidence type="ECO:0000259" key="3">
    <source>
        <dbReference type="Pfam" id="PF19335"/>
    </source>
</evidence>
<dbReference type="InterPro" id="IPR058649">
    <property type="entry name" value="CzcB_C"/>
</dbReference>
<dbReference type="Pfam" id="PF25869">
    <property type="entry name" value="3HB_CusB"/>
    <property type="match status" value="1"/>
</dbReference>
<sequence length="415" mass="46144">MNNYIKYSLIFVVVSIIGIAVYFFATKSDHHSEMENQNEVYTCSMHPEIIKDKPGSCPICGMNLVKKVTKDHSEINDSVDDLLKPTDKFVVGNYQTTTAKDTVIHSKISLPGIVAYDSNSAVNISARISGRIEKMYVNHKYQKVAKGQKMFEIYSPELLTEQQNFIYLISNDSQNVSIINSAKQKLLLYGMTNNQINALASTKKVNPVLTIYSPANGIITGTETMTNSVISTMSKTSSNTEALDVKEGNYIKKGEVVFKLMNIDKVWGVFNVLQGYTSLVKINQPIEITSELDEKNSISEKINFVETQLNPADKTNKIRVYLNNENLKLPIGTRLEGIVQLNSTKAIWLQKQALVSLGEKKVVFVKLGNGFKATGIQTGIEMGDFVQVLGGISSKDTIAKNAQYLMDSESFIKTE</sequence>
<dbReference type="Pfam" id="PF25975">
    <property type="entry name" value="CzcB_C"/>
    <property type="match status" value="1"/>
</dbReference>
<reference evidence="9" key="1">
    <citation type="submission" date="2016-11" db="EMBL/GenBank/DDBJ databases">
        <authorList>
            <person name="Varghese N."/>
            <person name="Submissions S."/>
        </authorList>
    </citation>
    <scope>NUCLEOTIDE SEQUENCE [LARGE SCALE GENOMIC DNA]</scope>
    <source>
        <strain evidence="9">DSM 19978</strain>
    </source>
</reference>
<dbReference type="Gene3D" id="2.40.30.170">
    <property type="match status" value="1"/>
</dbReference>
<keyword evidence="1" id="KW-0813">Transport</keyword>
<dbReference type="Gene3D" id="2.40.50.100">
    <property type="match status" value="1"/>
</dbReference>
<dbReference type="Gene3D" id="2.40.420.20">
    <property type="match status" value="1"/>
</dbReference>
<evidence type="ECO:0000313" key="8">
    <source>
        <dbReference type="EMBL" id="SHG91249.1"/>
    </source>
</evidence>
<evidence type="ECO:0000259" key="5">
    <source>
        <dbReference type="Pfam" id="PF25919"/>
    </source>
</evidence>
<feature type="domain" description="CusB-like beta-barrel" evidence="6">
    <location>
        <begin position="265"/>
        <end position="333"/>
    </location>
</feature>
<organism evidence="8 9">
    <name type="scientific">Flavobacterium fluvii</name>
    <dbReference type="NCBI Taxonomy" id="468056"/>
    <lineage>
        <taxon>Bacteria</taxon>
        <taxon>Pseudomonadati</taxon>
        <taxon>Bacteroidota</taxon>
        <taxon>Flavobacteriia</taxon>
        <taxon>Flavobacteriales</taxon>
        <taxon>Flavobacteriaceae</taxon>
        <taxon>Flavobacterium</taxon>
    </lineage>
</organism>
<dbReference type="InterPro" id="IPR051909">
    <property type="entry name" value="MFP_Cation_Efflux"/>
</dbReference>
<dbReference type="Pfam" id="PF25919">
    <property type="entry name" value="BSH_CusB"/>
    <property type="match status" value="1"/>
</dbReference>
<feature type="transmembrane region" description="Helical" evidence="2">
    <location>
        <begin position="7"/>
        <end position="25"/>
    </location>
</feature>
<evidence type="ECO:0000259" key="7">
    <source>
        <dbReference type="Pfam" id="PF25975"/>
    </source>
</evidence>
<evidence type="ECO:0000256" key="1">
    <source>
        <dbReference type="ARBA" id="ARBA00022448"/>
    </source>
</evidence>
<keyword evidence="2" id="KW-0812">Transmembrane</keyword>
<keyword evidence="9" id="KW-1185">Reference proteome</keyword>
<keyword evidence="2" id="KW-1133">Transmembrane helix</keyword>
<dbReference type="AlphaFoldDB" id="A0A1M5NPX8"/>
<dbReference type="Proteomes" id="UP000184516">
    <property type="component" value="Unassembled WGS sequence"/>
</dbReference>
<feature type="domain" description="CusB-like three alpha-helical bundle" evidence="4">
    <location>
        <begin position="157"/>
        <end position="206"/>
    </location>
</feature>